<gene>
    <name evidence="2" type="ORF">DFQ59_1102</name>
</gene>
<dbReference type="Pfam" id="PF00717">
    <property type="entry name" value="Peptidase_S24"/>
    <property type="match status" value="1"/>
</dbReference>
<dbReference type="InterPro" id="IPR036286">
    <property type="entry name" value="LexA/Signal_pep-like_sf"/>
</dbReference>
<dbReference type="Proteomes" id="UP000252707">
    <property type="component" value="Unassembled WGS sequence"/>
</dbReference>
<evidence type="ECO:0000313" key="2">
    <source>
        <dbReference type="EMBL" id="RCX26292.1"/>
    </source>
</evidence>
<dbReference type="OrthoDB" id="9791537at2"/>
<proteinExistence type="predicted"/>
<protein>
    <submittedName>
        <fullName evidence="2">Peptidase S24-like protein</fullName>
    </submittedName>
</protein>
<dbReference type="CDD" id="cd06529">
    <property type="entry name" value="S24_LexA-like"/>
    <property type="match status" value="1"/>
</dbReference>
<organism evidence="2 3">
    <name type="scientific">Thioalbus denitrificans</name>
    <dbReference type="NCBI Taxonomy" id="547122"/>
    <lineage>
        <taxon>Bacteria</taxon>
        <taxon>Pseudomonadati</taxon>
        <taxon>Pseudomonadota</taxon>
        <taxon>Gammaproteobacteria</taxon>
        <taxon>Chromatiales</taxon>
        <taxon>Ectothiorhodospiraceae</taxon>
        <taxon>Thioalbus</taxon>
    </lineage>
</organism>
<evidence type="ECO:0000313" key="3">
    <source>
        <dbReference type="Proteomes" id="UP000252707"/>
    </source>
</evidence>
<dbReference type="Gene3D" id="2.10.109.10">
    <property type="entry name" value="Umud Fragment, subunit A"/>
    <property type="match status" value="1"/>
</dbReference>
<sequence length="100" mass="11306">MSSCEGSDPFALQVLGDSMAPEFPEGSIVVAEPDGVIESGRYVIAMHNNEYIFRQLVMEGERQLLKPLNEAYPVLEMGPEDSIRAVVVQKANRRDRKRYY</sequence>
<evidence type="ECO:0000259" key="1">
    <source>
        <dbReference type="Pfam" id="PF00717"/>
    </source>
</evidence>
<reference evidence="2 3" key="1">
    <citation type="submission" date="2018-07" db="EMBL/GenBank/DDBJ databases">
        <title>Genomic Encyclopedia of Type Strains, Phase IV (KMG-IV): sequencing the most valuable type-strain genomes for metagenomic binning, comparative biology and taxonomic classification.</title>
        <authorList>
            <person name="Goeker M."/>
        </authorList>
    </citation>
    <scope>NUCLEOTIDE SEQUENCE [LARGE SCALE GENOMIC DNA]</scope>
    <source>
        <strain evidence="2 3">DSM 26407</strain>
    </source>
</reference>
<dbReference type="AlphaFoldDB" id="A0A369BX72"/>
<keyword evidence="3" id="KW-1185">Reference proteome</keyword>
<dbReference type="InterPro" id="IPR039418">
    <property type="entry name" value="LexA-like"/>
</dbReference>
<dbReference type="EMBL" id="QPJY01000010">
    <property type="protein sequence ID" value="RCX26292.1"/>
    <property type="molecule type" value="Genomic_DNA"/>
</dbReference>
<dbReference type="SUPFAM" id="SSF51306">
    <property type="entry name" value="LexA/Signal peptidase"/>
    <property type="match status" value="1"/>
</dbReference>
<feature type="domain" description="Peptidase S24/S26A/S26B/S26C" evidence="1">
    <location>
        <begin position="6"/>
        <end position="83"/>
    </location>
</feature>
<dbReference type="RefSeq" id="WP_114280717.1">
    <property type="nucleotide sequence ID" value="NZ_QPJY01000010.1"/>
</dbReference>
<comment type="caution">
    <text evidence="2">The sequence shown here is derived from an EMBL/GenBank/DDBJ whole genome shotgun (WGS) entry which is preliminary data.</text>
</comment>
<dbReference type="InterPro" id="IPR015927">
    <property type="entry name" value="Peptidase_S24_S26A/B/C"/>
</dbReference>
<accession>A0A369BX72</accession>
<name>A0A369BX72_9GAMM</name>